<evidence type="ECO:0000259" key="4">
    <source>
        <dbReference type="Pfam" id="PF04389"/>
    </source>
</evidence>
<evidence type="ECO:0000256" key="1">
    <source>
        <dbReference type="ARBA" id="ARBA00022679"/>
    </source>
</evidence>
<protein>
    <recommendedName>
        <fullName evidence="3">Peptide hydrolase</fullName>
        <ecNumber evidence="3">3.4.-.-</ecNumber>
    </recommendedName>
</protein>
<evidence type="ECO:0000256" key="2">
    <source>
        <dbReference type="ARBA" id="ARBA00023315"/>
    </source>
</evidence>
<dbReference type="Pfam" id="PF04389">
    <property type="entry name" value="Peptidase_M28"/>
    <property type="match status" value="1"/>
</dbReference>
<keyword evidence="3" id="KW-0479">Metal-binding</keyword>
<comment type="caution">
    <text evidence="5">The sequence shown here is derived from an EMBL/GenBank/DDBJ whole genome shotgun (WGS) entry which is preliminary data.</text>
</comment>
<dbReference type="InterPro" id="IPR040234">
    <property type="entry name" value="QC/QCL"/>
</dbReference>
<dbReference type="CDD" id="cd03880">
    <property type="entry name" value="M28_QC_like"/>
    <property type="match status" value="1"/>
</dbReference>
<dbReference type="GO" id="GO:0008233">
    <property type="term" value="F:peptidase activity"/>
    <property type="evidence" value="ECO:0007669"/>
    <property type="project" value="UniProtKB-KW"/>
</dbReference>
<keyword evidence="3" id="KW-0378">Hydrolase</keyword>
<dbReference type="AlphaFoldDB" id="A0A8H7ZR44"/>
<dbReference type="EC" id="3.4.-.-" evidence="3"/>
<evidence type="ECO:0000313" key="5">
    <source>
        <dbReference type="EMBL" id="KAG5457690.1"/>
    </source>
</evidence>
<proteinExistence type="inferred from homology"/>
<keyword evidence="3" id="KW-0862">Zinc</keyword>
<accession>A0A8H7ZR44</accession>
<dbReference type="PANTHER" id="PTHR12283">
    <property type="entry name" value="GLUTAMINYL-PEPTIDE CYCLOTRANSFERASE"/>
    <property type="match status" value="1"/>
</dbReference>
<dbReference type="SUPFAM" id="SSF53187">
    <property type="entry name" value="Zn-dependent exopeptidases"/>
    <property type="match status" value="1"/>
</dbReference>
<gene>
    <name evidence="5" type="ORF">BJ554DRAFT_2232</name>
</gene>
<evidence type="ECO:0000256" key="3">
    <source>
        <dbReference type="RuleBase" id="RU361240"/>
    </source>
</evidence>
<keyword evidence="3" id="KW-0645">Protease</keyword>
<dbReference type="InterPro" id="IPR037457">
    <property type="entry name" value="M28_QC"/>
</dbReference>
<dbReference type="Gene3D" id="3.40.630.10">
    <property type="entry name" value="Zn peptidases"/>
    <property type="match status" value="1"/>
</dbReference>
<comment type="similarity">
    <text evidence="3">Belongs to the peptidase M28 family.</text>
</comment>
<dbReference type="EMBL" id="JAEFCI010009649">
    <property type="protein sequence ID" value="KAG5457690.1"/>
    <property type="molecule type" value="Genomic_DNA"/>
</dbReference>
<keyword evidence="2" id="KW-0012">Acyltransferase</keyword>
<dbReference type="GO" id="GO:0008270">
    <property type="term" value="F:zinc ion binding"/>
    <property type="evidence" value="ECO:0007669"/>
    <property type="project" value="TreeGrafter"/>
</dbReference>
<reference evidence="5 6" key="1">
    <citation type="journal article" name="Sci. Rep.">
        <title>Genome-scale phylogenetic analyses confirm Olpidium as the closest living zoosporic fungus to the non-flagellated, terrestrial fungi.</title>
        <authorList>
            <person name="Chang Y."/>
            <person name="Rochon D."/>
            <person name="Sekimoto S."/>
            <person name="Wang Y."/>
            <person name="Chovatia M."/>
            <person name="Sandor L."/>
            <person name="Salamov A."/>
            <person name="Grigoriev I.V."/>
            <person name="Stajich J.E."/>
            <person name="Spatafora J.W."/>
        </authorList>
    </citation>
    <scope>NUCLEOTIDE SEQUENCE [LARGE SCALE GENOMIC DNA]</scope>
    <source>
        <strain evidence="5">S191</strain>
    </source>
</reference>
<dbReference type="InterPro" id="IPR007484">
    <property type="entry name" value="Peptidase_M28"/>
</dbReference>
<keyword evidence="6" id="KW-1185">Reference proteome</keyword>
<dbReference type="Proteomes" id="UP000673691">
    <property type="component" value="Unassembled WGS sequence"/>
</dbReference>
<dbReference type="OrthoDB" id="3907302at2759"/>
<dbReference type="GO" id="GO:0006508">
    <property type="term" value="P:proteolysis"/>
    <property type="evidence" value="ECO:0007669"/>
    <property type="project" value="UniProtKB-KW"/>
</dbReference>
<keyword evidence="1" id="KW-0808">Transferase</keyword>
<organism evidence="5 6">
    <name type="scientific">Olpidium bornovanus</name>
    <dbReference type="NCBI Taxonomy" id="278681"/>
    <lineage>
        <taxon>Eukaryota</taxon>
        <taxon>Fungi</taxon>
        <taxon>Fungi incertae sedis</taxon>
        <taxon>Olpidiomycota</taxon>
        <taxon>Olpidiomycotina</taxon>
        <taxon>Olpidiomycetes</taxon>
        <taxon>Olpidiales</taxon>
        <taxon>Olpidiaceae</taxon>
        <taxon>Olpidium</taxon>
    </lineage>
</organism>
<feature type="domain" description="Peptidase M28" evidence="4">
    <location>
        <begin position="147"/>
        <end position="392"/>
    </location>
</feature>
<dbReference type="PANTHER" id="PTHR12283:SF6">
    <property type="entry name" value="GLUTAMINYL-PEPTIDE CYCLOTRANSFERASE-RELATED"/>
    <property type="match status" value="1"/>
</dbReference>
<dbReference type="GO" id="GO:0016603">
    <property type="term" value="F:glutaminyl-peptide cyclotransferase activity"/>
    <property type="evidence" value="ECO:0007669"/>
    <property type="project" value="InterPro"/>
</dbReference>
<sequence length="410" mass="43640">MGVTPAASPAGRSTGPRWVRRCRVPFAGRPKAAAGAAHPAAPAALLLVLAAAAAAAASAAAGAGAVWTSDAPTPQQLATVASLSDSSRLFVPDGQFLAPLLVPRVPGTAGNEKVRAFIADHFRKLDWEVEVDKFTGPTPVGDVEFANLIVTKSPAARRRLVLAAHYDSKHLPAGEFIGATDSAVPCAILLDLAYTLNDLLDANAADRTLQMIFFDGEEAFRFWTATDSTYGSRHLAAKWGSTFVLPVDDPECPPESLLDKIDVFILLDLLGASDPSLPNMQSLTTPYYQALKETESSLAAAGLVVLHASQIGNSSATGVPLGSGAENGRYKAIFNDSPSDSISDDHLPFMERGVPIVHLINYPFPPVWHKLTDNADAIDPVAVYNLNLIFRAFLARYFRLEPTTREPSTS</sequence>
<evidence type="ECO:0000313" key="6">
    <source>
        <dbReference type="Proteomes" id="UP000673691"/>
    </source>
</evidence>
<name>A0A8H7ZR44_9FUNG</name>